<dbReference type="GO" id="GO:0000981">
    <property type="term" value="F:DNA-binding transcription factor activity, RNA polymerase II-specific"/>
    <property type="evidence" value="ECO:0007669"/>
    <property type="project" value="InterPro"/>
</dbReference>
<proteinExistence type="predicted"/>
<reference evidence="2" key="1">
    <citation type="submission" date="2020-11" db="EMBL/GenBank/DDBJ databases">
        <title>Kefir isolates.</title>
        <authorList>
            <person name="Marcisauskas S."/>
            <person name="Kim Y."/>
            <person name="Blasche S."/>
        </authorList>
    </citation>
    <scope>NUCLEOTIDE SEQUENCE</scope>
    <source>
        <strain evidence="2">Olga-1</strain>
    </source>
</reference>
<dbReference type="CDD" id="cd00067">
    <property type="entry name" value="GAL4"/>
    <property type="match status" value="1"/>
</dbReference>
<name>A0A9P6WLZ8_9ASCO</name>
<dbReference type="InterPro" id="IPR001138">
    <property type="entry name" value="Zn2Cys6_DnaBD"/>
</dbReference>
<sequence>MNKEKIRNKKSKIGCSKCKERRIKCDENTPICNNCAKKNLVCPYMLLTPYQVDRISNKGWVDEFVNNINNINDINLDNIDLDIDLDNLDLDINDINEIDFSITNNLNIPLYSNSKISNKIFKINNFKTINLLNEFFKFQSNILSYLSQNDFENLNLLLNGEKIDHTLYFNYIKILIISQLFNKLLRNSFLLFSLDYYKNILIKQDLIMNANCKEKFLISSICNIESNNLIDLIAKILKDEYLPNFKKFSFGSKDIIIGNFMLLDDCLGYHFKNGLKFDMTFDQGNEAVNFVGIFSTGYYSVIMNKSNEDQLFRVANILSSYLVTFFKRILIKNYNDIIFDEFKILLNGINNNFLNNINFENLKLFCEKYSPLLKVNINENSLLGYNNGFIIRIFNSFISILPFDLCNFNKEEENLNIFDNNEEKIIIGLLYSTMSEILNVLIPSKNIVCGSFSGTELNIYDLSNIDYLMKLFKKIKTKKFKLLAIYLIRTGLFLKVHWMFYRTCLINMTLDALLLSVDNEDDDDEAENDEYDDDDDDDGIKIKMKQRYENLLKFKINGIADEIQMKSFSLKKGQFIKRWNYPNYNGLKPKRTDKVSNNKILNYFNDDEDLLIEDFINANSGVPECSNCERRGIECPFLKMTPYQNYIIAQNEKKVANLKFDANINLNHIDEKYNVFEYDDLTNHSIDLNNIYNTKNTKNTNTANTNIQNISSLLNPLPNKIKPLYSNSKISNLSFKIDNLKLFQYLDLIIDKFLNLQNSLTGNDLILRNKLLSNNLVDYQLYSRFINLLSITQIFNKIVRKSLFLYSFDYYKNILLKQFILKNLNCRKKLSISLICEINSFNFIEQIRNLIKNDYNNIIGSNSIGKIDNLIATFLILDDCLIYHFKNGLNFDINLIQSNNAINLIGIFSTNVFSILISQNSNNNLLLLSCSNIISSYIISYFKNILIKNYYIGIFDEFKSIVDNSLNFFNSNNSSNFINYENLKFFCEKYSSLLKENVLPNTLLGYNNGFIIRIFNSFKSIYPFDLSNLNSLSSSINELDIILGLFYSTLNQILSVLIPGKNLVCGLFSETELDIFNLSNLSNLMKLFNKINSKKLKLLAIYLIRSGLYFKCHCLYYKSYLSSFTLNQLFDFENDLSIHNKYLRLKKFKFGGVADEIHLKYFNLKKGQFIKRLNYPNYSGLKRKRDDKISDNKISNYFKLNDNNNNNDDSDNDLINDFINTNTGFLSMDYNPLNDIEITKSITEQTKPIDKLQIEMLWKLSTYICSNNL</sequence>
<accession>A0A9P6WLZ8</accession>
<dbReference type="PANTHER" id="PTHR47657:SF7">
    <property type="entry name" value="STEROL REGULATORY ELEMENT-BINDING PROTEIN ECM22"/>
    <property type="match status" value="1"/>
</dbReference>
<dbReference type="Proteomes" id="UP000697127">
    <property type="component" value="Unassembled WGS sequence"/>
</dbReference>
<dbReference type="Pfam" id="PF00172">
    <property type="entry name" value="Zn_clus"/>
    <property type="match status" value="1"/>
</dbReference>
<dbReference type="EMBL" id="PUHW01000147">
    <property type="protein sequence ID" value="KAG0688498.1"/>
    <property type="molecule type" value="Genomic_DNA"/>
</dbReference>
<dbReference type="InterPro" id="IPR036864">
    <property type="entry name" value="Zn2-C6_fun-type_DNA-bd_sf"/>
</dbReference>
<dbReference type="SUPFAM" id="SSF57701">
    <property type="entry name" value="Zn2/Cys6 DNA-binding domain"/>
    <property type="match status" value="1"/>
</dbReference>
<feature type="domain" description="Zn(2)-C6 fungal-type" evidence="1">
    <location>
        <begin position="14"/>
        <end position="44"/>
    </location>
</feature>
<dbReference type="AlphaFoldDB" id="A0A9P6WLZ8"/>
<dbReference type="PROSITE" id="PS00463">
    <property type="entry name" value="ZN2_CY6_FUNGAL_1"/>
    <property type="match status" value="1"/>
</dbReference>
<evidence type="ECO:0000313" key="2">
    <source>
        <dbReference type="EMBL" id="KAG0688498.1"/>
    </source>
</evidence>
<dbReference type="InterPro" id="IPR052400">
    <property type="entry name" value="Zn2-C6_fungal_TF"/>
</dbReference>
<dbReference type="SMART" id="SM00066">
    <property type="entry name" value="GAL4"/>
    <property type="match status" value="1"/>
</dbReference>
<dbReference type="PANTHER" id="PTHR47657">
    <property type="entry name" value="STEROL REGULATORY ELEMENT-BINDING PROTEIN ECM22"/>
    <property type="match status" value="1"/>
</dbReference>
<comment type="caution">
    <text evidence="2">The sequence shown here is derived from an EMBL/GenBank/DDBJ whole genome shotgun (WGS) entry which is preliminary data.</text>
</comment>
<protein>
    <recommendedName>
        <fullName evidence="1">Zn(2)-C6 fungal-type domain-containing protein</fullName>
    </recommendedName>
</protein>
<keyword evidence="3" id="KW-1185">Reference proteome</keyword>
<dbReference type="PROSITE" id="PS50048">
    <property type="entry name" value="ZN2_CY6_FUNGAL_2"/>
    <property type="match status" value="1"/>
</dbReference>
<dbReference type="Gene3D" id="4.10.240.10">
    <property type="entry name" value="Zn(2)-C6 fungal-type DNA-binding domain"/>
    <property type="match status" value="1"/>
</dbReference>
<gene>
    <name evidence="2" type="ORF">C6P40_000908</name>
</gene>
<organism evidence="2 3">
    <name type="scientific">Pichia californica</name>
    <dbReference type="NCBI Taxonomy" id="460514"/>
    <lineage>
        <taxon>Eukaryota</taxon>
        <taxon>Fungi</taxon>
        <taxon>Dikarya</taxon>
        <taxon>Ascomycota</taxon>
        <taxon>Saccharomycotina</taxon>
        <taxon>Pichiomycetes</taxon>
        <taxon>Pichiales</taxon>
        <taxon>Pichiaceae</taxon>
        <taxon>Pichia</taxon>
    </lineage>
</organism>
<evidence type="ECO:0000313" key="3">
    <source>
        <dbReference type="Proteomes" id="UP000697127"/>
    </source>
</evidence>
<evidence type="ECO:0000259" key="1">
    <source>
        <dbReference type="PROSITE" id="PS50048"/>
    </source>
</evidence>
<dbReference type="GO" id="GO:0008270">
    <property type="term" value="F:zinc ion binding"/>
    <property type="evidence" value="ECO:0007669"/>
    <property type="project" value="InterPro"/>
</dbReference>